<accession>A0A061ELZ5</accession>
<sequence>MATADSNDGYVSNDLEHVKRLSVHVNPRAMHCHAEPDLATHPCVHRRRKSDSSLCSSNNWNFENATDHLEGPLMVGGDFNSIVSVAERLNGAPPHGGSMEDFAAMLLDCGLLDGTIFSKFLTSTTLVLLPKKPNAYQWSDFHPISLCTILNKIVTKLLGNRLAKILPSIILENQSGFVNGRFISDNILLVQELIGRIDAKSWGGNVVLKLDMAKAYDRLNWDFLYLMMEYFGFNAHWISMIKACISNCWFSLLINGNLVGYFKSEKGLRQGDSISPFQFILAADYLSRGLNHLFSRYNSLHYLLGCLMPITHLAFVDNIMILTNGCRSALQKVLSFLQEYEQVSGQQINHQKSCFIIANSCPLSRRQIISHTTGFQHKTLPVTYLGAPLYKGSKKVILFYSLITKIRDRISGWDNKVLSSGGCITLLRSILSSLPMYLLQVLKPPATVIEKIERLFNSFLWGDSTESKKMHWAAWSKTTFPCSEGELNIQNLNDVCEAFPLKLWWRFQTGNSLRTQFLRIKYCKGGIPHYVQSKLHDSQA</sequence>
<dbReference type="Pfam" id="PF00078">
    <property type="entry name" value="RVT_1"/>
    <property type="match status" value="1"/>
</dbReference>
<proteinExistence type="predicted"/>
<dbReference type="InterPro" id="IPR000477">
    <property type="entry name" value="RT_dom"/>
</dbReference>
<dbReference type="PROSITE" id="PS50878">
    <property type="entry name" value="RT_POL"/>
    <property type="match status" value="1"/>
</dbReference>
<dbReference type="AlphaFoldDB" id="A0A061ELZ5"/>
<dbReference type="EMBL" id="CM001882">
    <property type="protein sequence ID" value="EOY03329.1"/>
    <property type="molecule type" value="Genomic_DNA"/>
</dbReference>
<dbReference type="Proteomes" id="UP000026915">
    <property type="component" value="Chromosome 4"/>
</dbReference>
<dbReference type="eggNOG" id="KOG1075">
    <property type="taxonomic scope" value="Eukaryota"/>
</dbReference>
<dbReference type="PANTHER" id="PTHR33116:SF80">
    <property type="entry name" value="REVERSE TRANSCRIPTASE ZINC-BINDING DOMAIN-CONTAINING PROTEIN"/>
    <property type="match status" value="1"/>
</dbReference>
<name>A0A061ELZ5_THECC</name>
<dbReference type="OMA" id="IQHITHA"/>
<keyword evidence="3" id="KW-1185">Reference proteome</keyword>
<gene>
    <name evidence="2" type="ORF">TCM_018253</name>
</gene>
<evidence type="ECO:0000313" key="2">
    <source>
        <dbReference type="EMBL" id="EOY03329.1"/>
    </source>
</evidence>
<reference evidence="2 3" key="1">
    <citation type="journal article" date="2013" name="Genome Biol.">
        <title>The genome sequence of the most widely cultivated cacao type and its use to identify candidate genes regulating pod color.</title>
        <authorList>
            <person name="Motamayor J.C."/>
            <person name="Mockaitis K."/>
            <person name="Schmutz J."/>
            <person name="Haiminen N."/>
            <person name="Iii D.L."/>
            <person name="Cornejo O."/>
            <person name="Findley S.D."/>
            <person name="Zheng P."/>
            <person name="Utro F."/>
            <person name="Royaert S."/>
            <person name="Saski C."/>
            <person name="Jenkins J."/>
            <person name="Podicheti R."/>
            <person name="Zhao M."/>
            <person name="Scheffler B.E."/>
            <person name="Stack J.C."/>
            <person name="Feltus F.A."/>
            <person name="Mustiga G.M."/>
            <person name="Amores F."/>
            <person name="Phillips W."/>
            <person name="Marelli J.P."/>
            <person name="May G.D."/>
            <person name="Shapiro H."/>
            <person name="Ma J."/>
            <person name="Bustamante C.D."/>
            <person name="Schnell R.J."/>
            <person name="Main D."/>
            <person name="Gilbert D."/>
            <person name="Parida L."/>
            <person name="Kuhn D.N."/>
        </authorList>
    </citation>
    <scope>NUCLEOTIDE SEQUENCE [LARGE SCALE GENOMIC DNA]</scope>
    <source>
        <strain evidence="3">cv. Matina 1-6</strain>
    </source>
</reference>
<feature type="domain" description="Reverse transcriptase" evidence="1">
    <location>
        <begin position="110"/>
        <end position="389"/>
    </location>
</feature>
<evidence type="ECO:0000313" key="3">
    <source>
        <dbReference type="Proteomes" id="UP000026915"/>
    </source>
</evidence>
<dbReference type="CDD" id="cd01650">
    <property type="entry name" value="RT_nLTR_like"/>
    <property type="match status" value="1"/>
</dbReference>
<dbReference type="InParanoid" id="A0A061ELZ5"/>
<dbReference type="HOGENOM" id="CLU_000680_33_5_1"/>
<dbReference type="PANTHER" id="PTHR33116">
    <property type="entry name" value="REVERSE TRANSCRIPTASE ZINC-BINDING DOMAIN-CONTAINING PROTEIN-RELATED-RELATED"/>
    <property type="match status" value="1"/>
</dbReference>
<evidence type="ECO:0000259" key="1">
    <source>
        <dbReference type="PROSITE" id="PS50878"/>
    </source>
</evidence>
<dbReference type="Gramene" id="EOY03329">
    <property type="protein sequence ID" value="EOY03329"/>
    <property type="gene ID" value="TCM_018253"/>
</dbReference>
<protein>
    <recommendedName>
        <fullName evidence="1">Reverse transcriptase domain-containing protein</fullName>
    </recommendedName>
</protein>
<organism evidence="2 3">
    <name type="scientific">Theobroma cacao</name>
    <name type="common">Cacao</name>
    <name type="synonym">Cocoa</name>
    <dbReference type="NCBI Taxonomy" id="3641"/>
    <lineage>
        <taxon>Eukaryota</taxon>
        <taxon>Viridiplantae</taxon>
        <taxon>Streptophyta</taxon>
        <taxon>Embryophyta</taxon>
        <taxon>Tracheophyta</taxon>
        <taxon>Spermatophyta</taxon>
        <taxon>Magnoliopsida</taxon>
        <taxon>eudicotyledons</taxon>
        <taxon>Gunneridae</taxon>
        <taxon>Pentapetalae</taxon>
        <taxon>rosids</taxon>
        <taxon>malvids</taxon>
        <taxon>Malvales</taxon>
        <taxon>Malvaceae</taxon>
        <taxon>Byttnerioideae</taxon>
        <taxon>Theobroma</taxon>
    </lineage>
</organism>